<feature type="compositionally biased region" description="Basic residues" evidence="5">
    <location>
        <begin position="183"/>
        <end position="205"/>
    </location>
</feature>
<dbReference type="AlphaFoldDB" id="C3ZJG2"/>
<keyword evidence="6" id="KW-0812">Transmembrane</keyword>
<dbReference type="InterPro" id="IPR001841">
    <property type="entry name" value="Znf_RING"/>
</dbReference>
<organism>
    <name type="scientific">Branchiostoma floridae</name>
    <name type="common">Florida lancelet</name>
    <name type="synonym">Amphioxus</name>
    <dbReference type="NCBI Taxonomy" id="7739"/>
    <lineage>
        <taxon>Eukaryota</taxon>
        <taxon>Metazoa</taxon>
        <taxon>Chordata</taxon>
        <taxon>Cephalochordata</taxon>
        <taxon>Leptocardii</taxon>
        <taxon>Amphioxiformes</taxon>
        <taxon>Branchiostomatidae</taxon>
        <taxon>Branchiostoma</taxon>
    </lineage>
</organism>
<dbReference type="EMBL" id="GG666632">
    <property type="protein sequence ID" value="EEN47304.1"/>
    <property type="molecule type" value="Genomic_DNA"/>
</dbReference>
<keyword evidence="3" id="KW-0862">Zinc</keyword>
<evidence type="ECO:0000259" key="7">
    <source>
        <dbReference type="PROSITE" id="PS50089"/>
    </source>
</evidence>
<dbReference type="InterPro" id="IPR013083">
    <property type="entry name" value="Znf_RING/FYVE/PHD"/>
</dbReference>
<evidence type="ECO:0000256" key="6">
    <source>
        <dbReference type="SAM" id="Phobius"/>
    </source>
</evidence>
<keyword evidence="1" id="KW-0479">Metal-binding</keyword>
<proteinExistence type="predicted"/>
<dbReference type="SUPFAM" id="SSF57850">
    <property type="entry name" value="RING/U-box"/>
    <property type="match status" value="1"/>
</dbReference>
<accession>C3ZJG2</accession>
<sequence>MPRRGSLRERRFNRSARRRFQPKTESLFQTYLTNMFGEWLTLNSILGGTVLYSAVYTCMTMKSAPRSKTIDWLMIFIISVPYGVALSTTSLIVWNMLMETVDSLLNLLLVSTDVLLPKVPHFLRGVLKLMLDFVLALVMMIHCVLQLVLLSRPNQNVHEADLLNAVNDIEDDSDESESPRRFQPSRRRKNSSKYNKSSRKQKGKSLAKATKQHDKESFMSKESGSFWHIGEQTSENEMLSYLKKLEDCASRAENEKFGENMENLKLKAENQLYKNRLDVERDRLLCTVCHEEDRKLAIVPCMHFFLCKACWEKLSLIDKKCPYCDRTAEDVTEIFVP</sequence>
<feature type="transmembrane region" description="Helical" evidence="6">
    <location>
        <begin position="39"/>
        <end position="58"/>
    </location>
</feature>
<evidence type="ECO:0000256" key="4">
    <source>
        <dbReference type="PROSITE-ProRule" id="PRU00175"/>
    </source>
</evidence>
<feature type="transmembrane region" description="Helical" evidence="6">
    <location>
        <begin position="70"/>
        <end position="94"/>
    </location>
</feature>
<reference evidence="8" key="1">
    <citation type="journal article" date="2008" name="Nature">
        <title>The amphioxus genome and the evolution of the chordate karyotype.</title>
        <authorList>
            <consortium name="US DOE Joint Genome Institute (JGI-PGF)"/>
            <person name="Putnam N.H."/>
            <person name="Butts T."/>
            <person name="Ferrier D.E.K."/>
            <person name="Furlong R.F."/>
            <person name="Hellsten U."/>
            <person name="Kawashima T."/>
            <person name="Robinson-Rechavi M."/>
            <person name="Shoguchi E."/>
            <person name="Terry A."/>
            <person name="Yu J.-K."/>
            <person name="Benito-Gutierrez E.L."/>
            <person name="Dubchak I."/>
            <person name="Garcia-Fernandez J."/>
            <person name="Gibson-Brown J.J."/>
            <person name="Grigoriev I.V."/>
            <person name="Horton A.C."/>
            <person name="de Jong P.J."/>
            <person name="Jurka J."/>
            <person name="Kapitonov V.V."/>
            <person name="Kohara Y."/>
            <person name="Kuroki Y."/>
            <person name="Lindquist E."/>
            <person name="Lucas S."/>
            <person name="Osoegawa K."/>
            <person name="Pennacchio L.A."/>
            <person name="Salamov A.A."/>
            <person name="Satou Y."/>
            <person name="Sauka-Spengler T."/>
            <person name="Schmutz J."/>
            <person name="Shin-I T."/>
            <person name="Toyoda A."/>
            <person name="Bronner-Fraser M."/>
            <person name="Fujiyama A."/>
            <person name="Holland L.Z."/>
            <person name="Holland P.W.H."/>
            <person name="Satoh N."/>
            <person name="Rokhsar D.S."/>
        </authorList>
    </citation>
    <scope>NUCLEOTIDE SEQUENCE [LARGE SCALE GENOMIC DNA]</scope>
    <source>
        <strain evidence="8">S238N-H82</strain>
        <tissue evidence="8">Testes</tissue>
    </source>
</reference>
<dbReference type="CDD" id="cd16449">
    <property type="entry name" value="RING-HC"/>
    <property type="match status" value="1"/>
</dbReference>
<evidence type="ECO:0000256" key="5">
    <source>
        <dbReference type="SAM" id="MobiDB-lite"/>
    </source>
</evidence>
<dbReference type="InParanoid" id="C3ZJG2"/>
<dbReference type="GO" id="GO:0008270">
    <property type="term" value="F:zinc ion binding"/>
    <property type="evidence" value="ECO:0007669"/>
    <property type="project" value="UniProtKB-KW"/>
</dbReference>
<dbReference type="Gene3D" id="3.30.40.10">
    <property type="entry name" value="Zinc/RING finger domain, C3HC4 (zinc finger)"/>
    <property type="match status" value="1"/>
</dbReference>
<feature type="domain" description="RING-type" evidence="7">
    <location>
        <begin position="286"/>
        <end position="325"/>
    </location>
</feature>
<dbReference type="PROSITE" id="PS50089">
    <property type="entry name" value="ZF_RING_2"/>
    <property type="match status" value="1"/>
</dbReference>
<feature type="region of interest" description="Disordered" evidence="5">
    <location>
        <begin position="170"/>
        <end position="219"/>
    </location>
</feature>
<gene>
    <name evidence="8" type="ORF">BRAFLDRAFT_76737</name>
</gene>
<feature type="transmembrane region" description="Helical" evidence="6">
    <location>
        <begin position="129"/>
        <end position="149"/>
    </location>
</feature>
<dbReference type="Pfam" id="PF13920">
    <property type="entry name" value="zf-C3HC4_3"/>
    <property type="match status" value="1"/>
</dbReference>
<keyword evidence="6" id="KW-0472">Membrane</keyword>
<evidence type="ECO:0000256" key="3">
    <source>
        <dbReference type="ARBA" id="ARBA00022833"/>
    </source>
</evidence>
<evidence type="ECO:0000313" key="8">
    <source>
        <dbReference type="EMBL" id="EEN47304.1"/>
    </source>
</evidence>
<name>C3ZJG2_BRAFL</name>
<keyword evidence="2 4" id="KW-0863">Zinc-finger</keyword>
<evidence type="ECO:0000256" key="2">
    <source>
        <dbReference type="ARBA" id="ARBA00022771"/>
    </source>
</evidence>
<keyword evidence="6" id="KW-1133">Transmembrane helix</keyword>
<evidence type="ECO:0000256" key="1">
    <source>
        <dbReference type="ARBA" id="ARBA00022723"/>
    </source>
</evidence>
<protein>
    <recommendedName>
        <fullName evidence="7">RING-type domain-containing protein</fullName>
    </recommendedName>
</protein>